<gene>
    <name evidence="1" type="ORF">BDY19DRAFT_928314</name>
</gene>
<sequence length="1069" mass="118734">MSSVHAAETETIVLADSARPLSHATQTPNSQSPRDSGGPNGSSGLDGRTSDANKMFESMSGALDVGRAEGSSTGPDTLDASDAALGSADDHSQWVDEDTPEYKRVKVYELIGARWVDQGTAFCSGDLQDNEAVLIARAEANPNHIILSTTIRSNDVYQRQQDTLIVWTEPDGVDYALSFQEPEGCAEVWNFIQEVQRHMSTFGLSSSPTIGPEPSPATANIMRTGHLPTPALGCILEIERAIKHICRSPAMKERVCEYIQTEDYLKAIVDVFKQAEDLELIQDLHALNTCMNTILMLNDHSMYEHILDDELFFGVVGMLEYDPEFPTYKANYREFLRQTSHFHQPIPIRDETIQKKVHHTYRLQFLKDVVLARAIDDSTFNVLNSCILFNQIDIINYVQNDPAFLREAVGIFLNEEMFVQLEGLRTEGAKHLKGGDTMEVDTLGSNDTGPSANVPGKQPAAKERELQLRRDVVLLIQQLCVMGKNVQLPARMALFRALSDRGILFAVQWALGQPEGNEQGLHMICTGGEILTALLDHDLNGVRGHILKQIGQPGEDKNSRKPDTDTLVSLMCRVLTRSRDMGVQSQVGESLRVLMEIPQGEAADAHPVIGAKFFMRAKDDPGVERFLEYFYKTCVDVLFRPFHDVPEFKSLTDPVLHFSRERTNLYLHLCELLANFAAQHSFRSHFYMLSSNIASRMGSLLRAKDKHLRLAAFRFFRVTLRLNNRNLFTHLIKLDALKPVIDLTVQESRRDNLLSSACQEFFESMRKENPRELIAYCMTKHEDKIRLLSETPLSGVQFKQFIRRHEMNIEPPPKEEEKVDKSPNVSLRRWGQGRLLEAEEESYFNTDDDEDDAPVNLSNFPKLNNPSLKRKRALSVPMRSQIQRPPMPVVIPSLGSLVDYDDGEDLGGFEAAEDPPLAIPHDTSQRIQGSPGPEVPATPKLINRPITSNNPSSTLPPLGTEDPEDSLLESLLSKSDSSRPPELGLGAKRPRDDEDDELLAIATKAKRQSMGTAGGVPGKDAGNGGPVVVKLGGMKTSEDGPKKIKLKLSSPSSTTPSPSSTGVKDGDTG</sequence>
<protein>
    <submittedName>
        <fullName evidence="1">Component of IIS longevity pathway SMK-1-domain-containing protein</fullName>
    </submittedName>
</protein>
<evidence type="ECO:0000313" key="1">
    <source>
        <dbReference type="EMBL" id="KAI0092094.1"/>
    </source>
</evidence>
<name>A0ACB8UDG8_9APHY</name>
<dbReference type="EMBL" id="MU274904">
    <property type="protein sequence ID" value="KAI0092094.1"/>
    <property type="molecule type" value="Genomic_DNA"/>
</dbReference>
<keyword evidence="2" id="KW-1185">Reference proteome</keyword>
<accession>A0ACB8UDG8</accession>
<reference evidence="1" key="1">
    <citation type="journal article" date="2021" name="Environ. Microbiol.">
        <title>Gene family expansions and transcriptome signatures uncover fungal adaptations to wood decay.</title>
        <authorList>
            <person name="Hage H."/>
            <person name="Miyauchi S."/>
            <person name="Viragh M."/>
            <person name="Drula E."/>
            <person name="Min B."/>
            <person name="Chaduli D."/>
            <person name="Navarro D."/>
            <person name="Favel A."/>
            <person name="Norest M."/>
            <person name="Lesage-Meessen L."/>
            <person name="Balint B."/>
            <person name="Merenyi Z."/>
            <person name="de Eugenio L."/>
            <person name="Morin E."/>
            <person name="Martinez A.T."/>
            <person name="Baldrian P."/>
            <person name="Stursova M."/>
            <person name="Martinez M.J."/>
            <person name="Novotny C."/>
            <person name="Magnuson J.K."/>
            <person name="Spatafora J.W."/>
            <person name="Maurice S."/>
            <person name="Pangilinan J."/>
            <person name="Andreopoulos W."/>
            <person name="LaButti K."/>
            <person name="Hundley H."/>
            <person name="Na H."/>
            <person name="Kuo A."/>
            <person name="Barry K."/>
            <person name="Lipzen A."/>
            <person name="Henrissat B."/>
            <person name="Riley R."/>
            <person name="Ahrendt S."/>
            <person name="Nagy L.G."/>
            <person name="Grigoriev I.V."/>
            <person name="Martin F."/>
            <person name="Rosso M.N."/>
        </authorList>
    </citation>
    <scope>NUCLEOTIDE SEQUENCE</scope>
    <source>
        <strain evidence="1">CBS 384.51</strain>
    </source>
</reference>
<dbReference type="Proteomes" id="UP001055072">
    <property type="component" value="Unassembled WGS sequence"/>
</dbReference>
<proteinExistence type="predicted"/>
<organism evidence="1 2">
    <name type="scientific">Irpex rosettiformis</name>
    <dbReference type="NCBI Taxonomy" id="378272"/>
    <lineage>
        <taxon>Eukaryota</taxon>
        <taxon>Fungi</taxon>
        <taxon>Dikarya</taxon>
        <taxon>Basidiomycota</taxon>
        <taxon>Agaricomycotina</taxon>
        <taxon>Agaricomycetes</taxon>
        <taxon>Polyporales</taxon>
        <taxon>Irpicaceae</taxon>
        <taxon>Irpex</taxon>
    </lineage>
</organism>
<evidence type="ECO:0000313" key="2">
    <source>
        <dbReference type="Proteomes" id="UP001055072"/>
    </source>
</evidence>
<comment type="caution">
    <text evidence="1">The sequence shown here is derived from an EMBL/GenBank/DDBJ whole genome shotgun (WGS) entry which is preliminary data.</text>
</comment>